<keyword evidence="5 8" id="KW-0256">Endoplasmic reticulum</keyword>
<feature type="transmembrane region" description="Helical" evidence="8">
    <location>
        <begin position="122"/>
        <end position="141"/>
    </location>
</feature>
<evidence type="ECO:0000256" key="4">
    <source>
        <dbReference type="ARBA" id="ARBA00022692"/>
    </source>
</evidence>
<dbReference type="EMBL" id="JARBDR010000813">
    <property type="protein sequence ID" value="KAJ8305556.1"/>
    <property type="molecule type" value="Genomic_DNA"/>
</dbReference>
<evidence type="ECO:0000313" key="11">
    <source>
        <dbReference type="Proteomes" id="UP001217089"/>
    </source>
</evidence>
<evidence type="ECO:0000256" key="2">
    <source>
        <dbReference type="ARBA" id="ARBA00022676"/>
    </source>
</evidence>
<comment type="caution">
    <text evidence="10">The sequence shown here is derived from an EMBL/GenBank/DDBJ whole genome shotgun (WGS) entry which is preliminary data.</text>
</comment>
<feature type="transmembrane region" description="Helical" evidence="8">
    <location>
        <begin position="262"/>
        <end position="289"/>
    </location>
</feature>
<feature type="compositionally biased region" description="Low complexity" evidence="9">
    <location>
        <begin position="401"/>
        <end position="423"/>
    </location>
</feature>
<protein>
    <recommendedName>
        <fullName evidence="8">Mannosyltransferase</fullName>
        <ecNumber evidence="8">2.4.1.-</ecNumber>
    </recommendedName>
</protein>
<reference evidence="10 11" key="1">
    <citation type="submission" date="2022-12" db="EMBL/GenBank/DDBJ databases">
        <title>Chromosome-level genome of Tegillarca granosa.</title>
        <authorList>
            <person name="Kim J."/>
        </authorList>
    </citation>
    <scope>NUCLEOTIDE SEQUENCE [LARGE SCALE GENOMIC DNA]</scope>
    <source>
        <strain evidence="10">Teg-2019</strain>
        <tissue evidence="10">Adductor muscle</tissue>
    </source>
</reference>
<dbReference type="Pfam" id="PF03901">
    <property type="entry name" value="Glyco_transf_22"/>
    <property type="match status" value="1"/>
</dbReference>
<feature type="compositionally biased region" description="Basic residues" evidence="9">
    <location>
        <begin position="11"/>
        <end position="20"/>
    </location>
</feature>
<feature type="transmembrane region" description="Helical" evidence="8">
    <location>
        <begin position="309"/>
        <end position="332"/>
    </location>
</feature>
<feature type="transmembrane region" description="Helical" evidence="8">
    <location>
        <begin position="339"/>
        <end position="355"/>
    </location>
</feature>
<keyword evidence="11" id="KW-1185">Reference proteome</keyword>
<keyword evidence="4 8" id="KW-0812">Transmembrane</keyword>
<comment type="subcellular location">
    <subcellularLocation>
        <location evidence="1 8">Endoplasmic reticulum membrane</location>
        <topology evidence="1 8">Multi-pass membrane protein</topology>
    </subcellularLocation>
</comment>
<keyword evidence="2 8" id="KW-0328">Glycosyltransferase</keyword>
<keyword evidence="3" id="KW-0808">Transferase</keyword>
<name>A0ABQ9EJX3_TEGGR</name>
<keyword evidence="6 8" id="KW-1133">Transmembrane helix</keyword>
<evidence type="ECO:0000256" key="3">
    <source>
        <dbReference type="ARBA" id="ARBA00022679"/>
    </source>
</evidence>
<evidence type="ECO:0000256" key="9">
    <source>
        <dbReference type="SAM" id="MobiDB-lite"/>
    </source>
</evidence>
<accession>A0ABQ9EJX3</accession>
<evidence type="ECO:0000256" key="6">
    <source>
        <dbReference type="ARBA" id="ARBA00022989"/>
    </source>
</evidence>
<comment type="similarity">
    <text evidence="8">Belongs to the glycosyltransferase 22 family.</text>
</comment>
<organism evidence="10 11">
    <name type="scientific">Tegillarca granosa</name>
    <name type="common">Malaysian cockle</name>
    <name type="synonym">Anadara granosa</name>
    <dbReference type="NCBI Taxonomy" id="220873"/>
    <lineage>
        <taxon>Eukaryota</taxon>
        <taxon>Metazoa</taxon>
        <taxon>Spiralia</taxon>
        <taxon>Lophotrochozoa</taxon>
        <taxon>Mollusca</taxon>
        <taxon>Bivalvia</taxon>
        <taxon>Autobranchia</taxon>
        <taxon>Pteriomorphia</taxon>
        <taxon>Arcoida</taxon>
        <taxon>Arcoidea</taxon>
        <taxon>Arcidae</taxon>
        <taxon>Tegillarca</taxon>
    </lineage>
</organism>
<keyword evidence="7 8" id="KW-0472">Membrane</keyword>
<evidence type="ECO:0000313" key="10">
    <source>
        <dbReference type="EMBL" id="KAJ8305556.1"/>
    </source>
</evidence>
<dbReference type="EC" id="2.4.1.-" evidence="8"/>
<feature type="region of interest" description="Disordered" evidence="9">
    <location>
        <begin position="388"/>
        <end position="423"/>
    </location>
</feature>
<feature type="region of interest" description="Disordered" evidence="9">
    <location>
        <begin position="1"/>
        <end position="44"/>
    </location>
</feature>
<gene>
    <name evidence="10" type="ORF">KUTeg_016101</name>
</gene>
<feature type="transmembrane region" description="Helical" evidence="8">
    <location>
        <begin position="361"/>
        <end position="380"/>
    </location>
</feature>
<feature type="transmembrane region" description="Helical" evidence="8">
    <location>
        <begin position="220"/>
        <end position="241"/>
    </location>
</feature>
<dbReference type="PANTHER" id="PTHR22760">
    <property type="entry name" value="GLYCOSYLTRANSFERASE"/>
    <property type="match status" value="1"/>
</dbReference>
<evidence type="ECO:0000256" key="7">
    <source>
        <dbReference type="ARBA" id="ARBA00023136"/>
    </source>
</evidence>
<proteinExistence type="inferred from homology"/>
<evidence type="ECO:0000256" key="5">
    <source>
        <dbReference type="ARBA" id="ARBA00022824"/>
    </source>
</evidence>
<dbReference type="InterPro" id="IPR005599">
    <property type="entry name" value="GPI_mannosylTrfase"/>
</dbReference>
<dbReference type="PANTHER" id="PTHR22760:SF4">
    <property type="entry name" value="GPI MANNOSYLTRANSFERASE 3"/>
    <property type="match status" value="1"/>
</dbReference>
<evidence type="ECO:0000256" key="1">
    <source>
        <dbReference type="ARBA" id="ARBA00004477"/>
    </source>
</evidence>
<dbReference type="Proteomes" id="UP001217089">
    <property type="component" value="Unassembled WGS sequence"/>
</dbReference>
<sequence length="423" mass="48987">MTKEGKGTATIRRRKLKHRHGDMDKAKTNAQNLTEEDDHHEVDEEEEGYLFDEEVLGTSIVQKIMASEKTILLGLIAFRVTNALLIQTQFVPDEYWQSLEVAHNMVFGYGYMTWEWREGLRGYLYPSLIALLYKILAIFHLDYRILLVSVYQGYFQGVLAAYGDLYLFKLSCKLTDRATAQWTLLCQTLSWFMIYCSTRTLTNSTETVLITVALSSTSKFLLFVSLSVLIRPTAAVMWILMCSWHLQQSKQNMILMKTLKQYVFVGLSSFVVSLLLDCGFYGDWIFVQYNFLKFNFLQGGGSFYGTHPWHWYITQGFPVIMGTHLFPFVMGVWKARNKALVFLIVWMIFIYSFLSHKEFRFIMPVLPLSMHYCGVYFQTLSKKPRLKKKKIKASDTKNYEQETSLSNSSSSQSLESSIDSTET</sequence>
<evidence type="ECO:0000256" key="8">
    <source>
        <dbReference type="RuleBase" id="RU363075"/>
    </source>
</evidence>